<comment type="caution">
    <text evidence="1">The sequence shown here is derived from an EMBL/GenBank/DDBJ whole genome shotgun (WGS) entry which is preliminary data.</text>
</comment>
<accession>A0ACC2GSR2</accession>
<reference evidence="1" key="1">
    <citation type="submission" date="2021-05" db="EMBL/GenBank/DDBJ databases">
        <authorList>
            <person name="Pan Q."/>
            <person name="Jouanno E."/>
            <person name="Zahm M."/>
            <person name="Klopp C."/>
            <person name="Cabau C."/>
            <person name="Louis A."/>
            <person name="Berthelot C."/>
            <person name="Parey E."/>
            <person name="Roest Crollius H."/>
            <person name="Montfort J."/>
            <person name="Robinson-Rechavi M."/>
            <person name="Bouchez O."/>
            <person name="Lampietro C."/>
            <person name="Lopez Roques C."/>
            <person name="Donnadieu C."/>
            <person name="Postlethwait J."/>
            <person name="Bobe J."/>
            <person name="Dillon D."/>
            <person name="Chandos A."/>
            <person name="von Hippel F."/>
            <person name="Guiguen Y."/>
        </authorList>
    </citation>
    <scope>NUCLEOTIDE SEQUENCE</scope>
    <source>
        <strain evidence="1">YG-Jan2019</strain>
    </source>
</reference>
<gene>
    <name evidence="1" type="ORF">DPEC_G00110180</name>
</gene>
<keyword evidence="2" id="KW-1185">Reference proteome</keyword>
<sequence length="98" mass="9859">MELPSAPPTALELQPVPSEHVDEWPLPVCVYDAPCCQGAAAISSCCRGAAAIAPCSGTAADVGKNVRTTSSETTPPQLVCNGGHSVAPPPSLCQGFGL</sequence>
<evidence type="ECO:0000313" key="1">
    <source>
        <dbReference type="EMBL" id="KAJ8006724.1"/>
    </source>
</evidence>
<protein>
    <submittedName>
        <fullName evidence="1">Uncharacterized protein</fullName>
    </submittedName>
</protein>
<organism evidence="1 2">
    <name type="scientific">Dallia pectoralis</name>
    <name type="common">Alaska blackfish</name>
    <dbReference type="NCBI Taxonomy" id="75939"/>
    <lineage>
        <taxon>Eukaryota</taxon>
        <taxon>Metazoa</taxon>
        <taxon>Chordata</taxon>
        <taxon>Craniata</taxon>
        <taxon>Vertebrata</taxon>
        <taxon>Euteleostomi</taxon>
        <taxon>Actinopterygii</taxon>
        <taxon>Neopterygii</taxon>
        <taxon>Teleostei</taxon>
        <taxon>Protacanthopterygii</taxon>
        <taxon>Esociformes</taxon>
        <taxon>Umbridae</taxon>
        <taxon>Dallia</taxon>
    </lineage>
</organism>
<name>A0ACC2GSR2_DALPE</name>
<evidence type="ECO:0000313" key="2">
    <source>
        <dbReference type="Proteomes" id="UP001157502"/>
    </source>
</evidence>
<dbReference type="EMBL" id="CM055736">
    <property type="protein sequence ID" value="KAJ8006724.1"/>
    <property type="molecule type" value="Genomic_DNA"/>
</dbReference>
<proteinExistence type="predicted"/>
<dbReference type="Proteomes" id="UP001157502">
    <property type="component" value="Chromosome 9"/>
</dbReference>